<protein>
    <submittedName>
        <fullName evidence="1">Uncharacterized protein</fullName>
    </submittedName>
</protein>
<accession>A0A8H7BKU8</accession>
<name>A0A8H7BKU8_9FUNG</name>
<gene>
    <name evidence="1" type="ORF">EC973_004858</name>
</gene>
<keyword evidence="2" id="KW-1185">Reference proteome</keyword>
<reference evidence="1" key="1">
    <citation type="submission" date="2020-01" db="EMBL/GenBank/DDBJ databases">
        <title>Genome Sequencing of Three Apophysomyces-Like Fungal Strains Confirms a Novel Fungal Genus in the Mucoromycota with divergent Burkholderia-like Endosymbiotic Bacteria.</title>
        <authorList>
            <person name="Stajich J.E."/>
            <person name="Macias A.M."/>
            <person name="Carter-House D."/>
            <person name="Lovett B."/>
            <person name="Kasson L.R."/>
            <person name="Berry K."/>
            <person name="Grigoriev I."/>
            <person name="Chang Y."/>
            <person name="Spatafora J."/>
            <person name="Kasson M.T."/>
        </authorList>
    </citation>
    <scope>NUCLEOTIDE SEQUENCE</scope>
    <source>
        <strain evidence="1">NRRL A-21654</strain>
    </source>
</reference>
<comment type="caution">
    <text evidence="1">The sequence shown here is derived from an EMBL/GenBank/DDBJ whole genome shotgun (WGS) entry which is preliminary data.</text>
</comment>
<dbReference type="Proteomes" id="UP000605846">
    <property type="component" value="Unassembled WGS sequence"/>
</dbReference>
<dbReference type="EMBL" id="JABAYA010000277">
    <property type="protein sequence ID" value="KAF7721340.1"/>
    <property type="molecule type" value="Genomic_DNA"/>
</dbReference>
<evidence type="ECO:0000313" key="1">
    <source>
        <dbReference type="EMBL" id="KAF7721340.1"/>
    </source>
</evidence>
<dbReference type="AlphaFoldDB" id="A0A8H7BKU8"/>
<sequence length="150" mass="15318">METPSVILVTASEKEEATDALTKSSSSISNMFTMMPVSPKTYSFSSSPPLFTANAATASTATATAAGTAQFLFPTTISSSTTPMVSSNDTGLVTGNTTSVLSSSALTFSTSSIRSTESTSGIPPSNESIHTVRTSCLLALFALAATILLI</sequence>
<organism evidence="1 2">
    <name type="scientific">Apophysomyces ossiformis</name>
    <dbReference type="NCBI Taxonomy" id="679940"/>
    <lineage>
        <taxon>Eukaryota</taxon>
        <taxon>Fungi</taxon>
        <taxon>Fungi incertae sedis</taxon>
        <taxon>Mucoromycota</taxon>
        <taxon>Mucoromycotina</taxon>
        <taxon>Mucoromycetes</taxon>
        <taxon>Mucorales</taxon>
        <taxon>Mucorineae</taxon>
        <taxon>Mucoraceae</taxon>
        <taxon>Apophysomyces</taxon>
    </lineage>
</organism>
<proteinExistence type="predicted"/>
<evidence type="ECO:0000313" key="2">
    <source>
        <dbReference type="Proteomes" id="UP000605846"/>
    </source>
</evidence>